<evidence type="ECO:0000313" key="5">
    <source>
        <dbReference type="WBParaSite" id="GPUH_0002554801-mRNA-1"/>
    </source>
</evidence>
<reference evidence="3 4" key="2">
    <citation type="submission" date="2018-11" db="EMBL/GenBank/DDBJ databases">
        <authorList>
            <consortium name="Pathogen Informatics"/>
        </authorList>
    </citation>
    <scope>NUCLEOTIDE SEQUENCE [LARGE SCALE GENOMIC DNA]</scope>
</reference>
<dbReference type="Gene3D" id="3.40.50.150">
    <property type="entry name" value="Vaccinia Virus protein VP39"/>
    <property type="match status" value="1"/>
</dbReference>
<evidence type="ECO:0000256" key="2">
    <source>
        <dbReference type="PROSITE-ProRule" id="PRU01015"/>
    </source>
</evidence>
<dbReference type="PANTHER" id="PTHR11006">
    <property type="entry name" value="PROTEIN ARGININE N-METHYLTRANSFERASE"/>
    <property type="match status" value="1"/>
</dbReference>
<dbReference type="PANTHER" id="PTHR11006:SF124">
    <property type="entry name" value="ARGININE METHYLTRANSFERASE 1-RELATED"/>
    <property type="match status" value="1"/>
</dbReference>
<dbReference type="CDD" id="cd02440">
    <property type="entry name" value="AdoMet_MTases"/>
    <property type="match status" value="1"/>
</dbReference>
<dbReference type="GO" id="GO:0042054">
    <property type="term" value="F:histone methyltransferase activity"/>
    <property type="evidence" value="ECO:0007669"/>
    <property type="project" value="TreeGrafter"/>
</dbReference>
<keyword evidence="2" id="KW-0808">Transferase</keyword>
<proteinExistence type="predicted"/>
<dbReference type="SUPFAM" id="SSF53335">
    <property type="entry name" value="S-adenosyl-L-methionine-dependent methyltransferases"/>
    <property type="match status" value="1"/>
</dbReference>
<organism evidence="5">
    <name type="scientific">Gongylonema pulchrum</name>
    <dbReference type="NCBI Taxonomy" id="637853"/>
    <lineage>
        <taxon>Eukaryota</taxon>
        <taxon>Metazoa</taxon>
        <taxon>Ecdysozoa</taxon>
        <taxon>Nematoda</taxon>
        <taxon>Chromadorea</taxon>
        <taxon>Rhabditida</taxon>
        <taxon>Spirurina</taxon>
        <taxon>Spiruromorpha</taxon>
        <taxon>Spiruroidea</taxon>
        <taxon>Gongylonematidae</taxon>
        <taxon>Gongylonema</taxon>
    </lineage>
</organism>
<reference evidence="5" key="1">
    <citation type="submission" date="2016-06" db="UniProtKB">
        <authorList>
            <consortium name="WormBaseParasite"/>
        </authorList>
    </citation>
    <scope>IDENTIFICATION</scope>
</reference>
<keyword evidence="1 2" id="KW-0949">S-adenosyl-L-methionine</keyword>
<dbReference type="WBParaSite" id="GPUH_0002554801-mRNA-1">
    <property type="protein sequence ID" value="GPUH_0002554801-mRNA-1"/>
    <property type="gene ID" value="GPUH_0002554801"/>
</dbReference>
<evidence type="ECO:0000313" key="4">
    <source>
        <dbReference type="Proteomes" id="UP000271098"/>
    </source>
</evidence>
<keyword evidence="2" id="KW-0489">Methyltransferase</keyword>
<accession>A0A183EX27</accession>
<protein>
    <submittedName>
        <fullName evidence="5">Methyltransferase domain-containing protein</fullName>
    </submittedName>
</protein>
<dbReference type="GO" id="GO:0032259">
    <property type="term" value="P:methylation"/>
    <property type="evidence" value="ECO:0007669"/>
    <property type="project" value="UniProtKB-KW"/>
</dbReference>
<dbReference type="OrthoDB" id="7848332at2759"/>
<dbReference type="GO" id="GO:0005634">
    <property type="term" value="C:nucleus"/>
    <property type="evidence" value="ECO:0007669"/>
    <property type="project" value="TreeGrafter"/>
</dbReference>
<dbReference type="AlphaFoldDB" id="A0A183EX27"/>
<dbReference type="GO" id="GO:0035241">
    <property type="term" value="F:protein-arginine omega-N monomethyltransferase activity"/>
    <property type="evidence" value="ECO:0007669"/>
    <property type="project" value="TreeGrafter"/>
</dbReference>
<dbReference type="Proteomes" id="UP000271098">
    <property type="component" value="Unassembled WGS sequence"/>
</dbReference>
<dbReference type="PROSITE" id="PS51678">
    <property type="entry name" value="SAM_MT_PRMT"/>
    <property type="match status" value="1"/>
</dbReference>
<dbReference type="InterPro" id="IPR029063">
    <property type="entry name" value="SAM-dependent_MTases_sf"/>
</dbReference>
<evidence type="ECO:0000313" key="3">
    <source>
        <dbReference type="EMBL" id="VDN44305.1"/>
    </source>
</evidence>
<sequence length="97" mass="10744">MLKDEVRTITYRNAIYHNKHLFKDKIVMDVGSGTGILSMFAAKAGAKKVIAIEFSNMATQSKQIVKDNNLENIITVIHGKVEDVKELPDGIEKVLGT</sequence>
<gene>
    <name evidence="3" type="ORF">GPUH_LOCUS25518</name>
</gene>
<dbReference type="InterPro" id="IPR025799">
    <property type="entry name" value="Arg_MeTrfase"/>
</dbReference>
<name>A0A183EX27_9BILA</name>
<evidence type="ECO:0000256" key="1">
    <source>
        <dbReference type="ARBA" id="ARBA00022691"/>
    </source>
</evidence>
<keyword evidence="4" id="KW-1185">Reference proteome</keyword>
<dbReference type="Pfam" id="PF06325">
    <property type="entry name" value="PrmA"/>
    <property type="match status" value="1"/>
</dbReference>
<dbReference type="GO" id="GO:0035242">
    <property type="term" value="F:protein-arginine omega-N asymmetric methyltransferase activity"/>
    <property type="evidence" value="ECO:0007669"/>
    <property type="project" value="TreeGrafter"/>
</dbReference>
<dbReference type="EMBL" id="UYRT01105545">
    <property type="protein sequence ID" value="VDN44305.1"/>
    <property type="molecule type" value="Genomic_DNA"/>
</dbReference>